<dbReference type="PANTHER" id="PTHR43877:SF1">
    <property type="entry name" value="ACETYLTRANSFERASE"/>
    <property type="match status" value="1"/>
</dbReference>
<comment type="caution">
    <text evidence="4">The sequence shown here is derived from an EMBL/GenBank/DDBJ whole genome shotgun (WGS) entry which is preliminary data.</text>
</comment>
<dbReference type="InterPro" id="IPR016181">
    <property type="entry name" value="Acyl_CoA_acyltransferase"/>
</dbReference>
<proteinExistence type="predicted"/>
<evidence type="ECO:0000313" key="5">
    <source>
        <dbReference type="Proteomes" id="UP001179361"/>
    </source>
</evidence>
<dbReference type="Proteomes" id="UP001179361">
    <property type="component" value="Unassembled WGS sequence"/>
</dbReference>
<protein>
    <submittedName>
        <fullName evidence="4">GNAT family N-acetyltransferase</fullName>
    </submittedName>
</protein>
<gene>
    <name evidence="4" type="ORF">LQ564_05355</name>
</gene>
<dbReference type="EMBL" id="JAJNOC010000001">
    <property type="protein sequence ID" value="MCD2515738.1"/>
    <property type="molecule type" value="Genomic_DNA"/>
</dbReference>
<evidence type="ECO:0000313" key="4">
    <source>
        <dbReference type="EMBL" id="MCD2515738.1"/>
    </source>
</evidence>
<dbReference type="PROSITE" id="PS51186">
    <property type="entry name" value="GNAT"/>
    <property type="match status" value="1"/>
</dbReference>
<dbReference type="RefSeq" id="WP_231057035.1">
    <property type="nucleotide sequence ID" value="NZ_JAJNOC010000001.1"/>
</dbReference>
<name>A0ABS8Q1X6_9BURK</name>
<dbReference type="CDD" id="cd04301">
    <property type="entry name" value="NAT_SF"/>
    <property type="match status" value="1"/>
</dbReference>
<dbReference type="Pfam" id="PF00583">
    <property type="entry name" value="Acetyltransf_1"/>
    <property type="match status" value="1"/>
</dbReference>
<evidence type="ECO:0000259" key="3">
    <source>
        <dbReference type="PROSITE" id="PS51186"/>
    </source>
</evidence>
<sequence>MSEVRLRRARSADIPAMSAIRLSVTENVLSDPARVTVQMYKDYLDKDGRGWVAEVDGKVARFSYADRAHASIWALFVSPGYEGLGLGTALLDLAMQRAASRKIRLAL</sequence>
<keyword evidence="5" id="KW-1185">Reference proteome</keyword>
<dbReference type="InterPro" id="IPR050832">
    <property type="entry name" value="Bact_Acetyltransf"/>
</dbReference>
<feature type="domain" description="N-acetyltransferase" evidence="3">
    <location>
        <begin position="4"/>
        <end position="107"/>
    </location>
</feature>
<evidence type="ECO:0000256" key="1">
    <source>
        <dbReference type="ARBA" id="ARBA00022679"/>
    </source>
</evidence>
<dbReference type="InterPro" id="IPR000182">
    <property type="entry name" value="GNAT_dom"/>
</dbReference>
<keyword evidence="2" id="KW-0012">Acyltransferase</keyword>
<keyword evidence="1" id="KW-0808">Transferase</keyword>
<organism evidence="4 5">
    <name type="scientific">Massilia phyllostachyos</name>
    <dbReference type="NCBI Taxonomy" id="2898585"/>
    <lineage>
        <taxon>Bacteria</taxon>
        <taxon>Pseudomonadati</taxon>
        <taxon>Pseudomonadota</taxon>
        <taxon>Betaproteobacteria</taxon>
        <taxon>Burkholderiales</taxon>
        <taxon>Oxalobacteraceae</taxon>
        <taxon>Telluria group</taxon>
        <taxon>Massilia</taxon>
    </lineage>
</organism>
<dbReference type="PANTHER" id="PTHR43877">
    <property type="entry name" value="AMINOALKYLPHOSPHONATE N-ACETYLTRANSFERASE-RELATED-RELATED"/>
    <property type="match status" value="1"/>
</dbReference>
<dbReference type="Gene3D" id="3.40.630.30">
    <property type="match status" value="1"/>
</dbReference>
<dbReference type="SUPFAM" id="SSF55729">
    <property type="entry name" value="Acyl-CoA N-acyltransferases (Nat)"/>
    <property type="match status" value="1"/>
</dbReference>
<reference evidence="4" key="1">
    <citation type="submission" date="2021-11" db="EMBL/GenBank/DDBJ databases">
        <title>The complete genome of Massilia sp sp. G4R7.</title>
        <authorList>
            <person name="Liu L."/>
            <person name="Yue J."/>
            <person name="Yuan J."/>
            <person name="Yang F."/>
            <person name="Li L."/>
        </authorList>
    </citation>
    <scope>NUCLEOTIDE SEQUENCE</scope>
    <source>
        <strain evidence="4">G4R7</strain>
    </source>
</reference>
<accession>A0ABS8Q1X6</accession>
<evidence type="ECO:0000256" key="2">
    <source>
        <dbReference type="ARBA" id="ARBA00023315"/>
    </source>
</evidence>